<keyword evidence="14" id="KW-1185">Reference proteome</keyword>
<evidence type="ECO:0000256" key="1">
    <source>
        <dbReference type="ARBA" id="ARBA00004635"/>
    </source>
</evidence>
<keyword evidence="6 13" id="KW-0449">Lipoprotein</keyword>
<keyword evidence="4" id="KW-0472">Membrane</keyword>
<reference evidence="13 19" key="2">
    <citation type="submission" date="2019-07" db="EMBL/GenBank/DDBJ databases">
        <authorList>
            <person name="Hibberd C M."/>
            <person name="Gehrig L. J."/>
            <person name="Chang H.-W."/>
            <person name="Venkatesh S."/>
        </authorList>
    </citation>
    <scope>NUCLEOTIDE SEQUENCE [LARGE SCALE GENOMIC DNA]</scope>
    <source>
        <strain evidence="13">Dorea_formicigenerans_SSTS_Bg7063</strain>
    </source>
</reference>
<keyword evidence="5" id="KW-0564">Palmitate</keyword>
<dbReference type="AlphaFoldDB" id="A0A3E5GSK3"/>
<protein>
    <submittedName>
        <fullName evidence="13">D-methionine-binding lipoprotein MetQ</fullName>
    </submittedName>
    <submittedName>
        <fullName evidence="8">Methionine-binding protein</fullName>
    </submittedName>
</protein>
<dbReference type="InterPro" id="IPR004872">
    <property type="entry name" value="Lipoprotein_NlpA"/>
</dbReference>
<keyword evidence="3 7" id="KW-0732">Signal</keyword>
<comment type="similarity">
    <text evidence="2">Belongs to the NlpA lipoprotein family.</text>
</comment>
<dbReference type="PANTHER" id="PTHR30429">
    <property type="entry name" value="D-METHIONINE-BINDING LIPOPROTEIN METQ"/>
    <property type="match status" value="1"/>
</dbReference>
<dbReference type="Proteomes" id="UP000285981">
    <property type="component" value="Unassembled WGS sequence"/>
</dbReference>
<dbReference type="GO" id="GO:0016020">
    <property type="term" value="C:membrane"/>
    <property type="evidence" value="ECO:0007669"/>
    <property type="project" value="UniProtKB-SubCell"/>
</dbReference>
<dbReference type="Proteomes" id="UP000285666">
    <property type="component" value="Unassembled WGS sequence"/>
</dbReference>
<evidence type="ECO:0000313" key="17">
    <source>
        <dbReference type="Proteomes" id="UP000285666"/>
    </source>
</evidence>
<sequence length="279" mass="30537">MKRRLLGVLLAVAMVGTLAAGCGSKSTESEKKTEDKKVIKIAGTAVSEVFYEAFKDKYEAEGYKTEFVSFDSNPVCLEACASGETDVSLGQQKKFALSYNESNGADLDMVKPYGMYTGIGLYSEKYKSVDEIPEGSQIAVMNDATNEDVSLKILEEAGLIKLADDVDLATVADIVDNPKNLEIVEMEQAQTVTALEDMAAACCWFTHMSAAGKDPSSYIVRDNVMVNYPMGVITKGDDVQSDWAVAMAECLRDSDVQKKINETYPNVFEFYTSDDQVKE</sequence>
<dbReference type="SUPFAM" id="SSF53850">
    <property type="entry name" value="Periplasmic binding protein-like II"/>
    <property type="match status" value="1"/>
</dbReference>
<evidence type="ECO:0000256" key="3">
    <source>
        <dbReference type="ARBA" id="ARBA00022729"/>
    </source>
</evidence>
<dbReference type="EMBL" id="QRUK01000043">
    <property type="protein sequence ID" value="RGR54268.1"/>
    <property type="molecule type" value="Genomic_DNA"/>
</dbReference>
<dbReference type="PANTHER" id="PTHR30429:SF0">
    <property type="entry name" value="METHIONINE-BINDING LIPOPROTEIN METQ"/>
    <property type="match status" value="1"/>
</dbReference>
<evidence type="ECO:0000256" key="5">
    <source>
        <dbReference type="ARBA" id="ARBA00023139"/>
    </source>
</evidence>
<dbReference type="Proteomes" id="UP000283652">
    <property type="component" value="Unassembled WGS sequence"/>
</dbReference>
<accession>A0A3E5GSK3</accession>
<evidence type="ECO:0000256" key="4">
    <source>
        <dbReference type="ARBA" id="ARBA00023136"/>
    </source>
</evidence>
<dbReference type="Pfam" id="PF03180">
    <property type="entry name" value="Lipoprotein_9"/>
    <property type="match status" value="1"/>
</dbReference>
<evidence type="ECO:0000313" key="8">
    <source>
        <dbReference type="EMBL" id="RGO49487.1"/>
    </source>
</evidence>
<feature type="chain" id="PRO_5042709468" evidence="7">
    <location>
        <begin position="20"/>
        <end position="279"/>
    </location>
</feature>
<dbReference type="EMBL" id="QSVQ01000012">
    <property type="protein sequence ID" value="RGO49487.1"/>
    <property type="molecule type" value="Genomic_DNA"/>
</dbReference>
<evidence type="ECO:0000313" key="16">
    <source>
        <dbReference type="Proteomes" id="UP000284742"/>
    </source>
</evidence>
<proteinExistence type="inferred from homology"/>
<dbReference type="Gene3D" id="3.40.190.10">
    <property type="entry name" value="Periplasmic binding protein-like II"/>
    <property type="match status" value="2"/>
</dbReference>
<gene>
    <name evidence="13" type="primary">metQ_1</name>
    <name evidence="13" type="ORF">DFSSTS7063_01954</name>
    <name evidence="12" type="ORF">DW658_08300</name>
    <name evidence="11" type="ORF">DW860_07450</name>
    <name evidence="10" type="ORF">DWX78_14060</name>
    <name evidence="9" type="ORF">DWY33_14890</name>
    <name evidence="8" type="ORF">DXB12_10310</name>
</gene>
<dbReference type="Proteomes" id="UP000261055">
    <property type="component" value="Unassembled WGS sequence"/>
</dbReference>
<dbReference type="EMBL" id="QRHN01000009">
    <property type="protein sequence ID" value="RHF78836.1"/>
    <property type="molecule type" value="Genomic_DNA"/>
</dbReference>
<dbReference type="Proteomes" id="UP000358366">
    <property type="component" value="Unassembled WGS sequence"/>
</dbReference>
<evidence type="ECO:0000313" key="19">
    <source>
        <dbReference type="Proteomes" id="UP000358366"/>
    </source>
</evidence>
<evidence type="ECO:0000256" key="2">
    <source>
        <dbReference type="ARBA" id="ARBA00008973"/>
    </source>
</evidence>
<dbReference type="Proteomes" id="UP000284742">
    <property type="component" value="Unassembled WGS sequence"/>
</dbReference>
<evidence type="ECO:0000313" key="13">
    <source>
        <dbReference type="EMBL" id="VUX12315.1"/>
    </source>
</evidence>
<evidence type="ECO:0000256" key="7">
    <source>
        <dbReference type="SAM" id="SignalP"/>
    </source>
</evidence>
<evidence type="ECO:0000313" key="9">
    <source>
        <dbReference type="EMBL" id="RGR54268.1"/>
    </source>
</evidence>
<dbReference type="EMBL" id="QSHK01000004">
    <property type="protein sequence ID" value="RHC08126.1"/>
    <property type="molecule type" value="Genomic_DNA"/>
</dbReference>
<evidence type="ECO:0000313" key="12">
    <source>
        <dbReference type="EMBL" id="RHF78836.1"/>
    </source>
</evidence>
<dbReference type="RefSeq" id="WP_105310227.1">
    <property type="nucleotide sequence ID" value="NZ_CABHNI010000033.1"/>
</dbReference>
<evidence type="ECO:0000313" key="15">
    <source>
        <dbReference type="Proteomes" id="UP000283652"/>
    </source>
</evidence>
<comment type="subcellular location">
    <subcellularLocation>
        <location evidence="1">Membrane</location>
        <topology evidence="1">Lipid-anchor</topology>
    </subcellularLocation>
</comment>
<evidence type="ECO:0000256" key="6">
    <source>
        <dbReference type="ARBA" id="ARBA00023288"/>
    </source>
</evidence>
<evidence type="ECO:0000313" key="11">
    <source>
        <dbReference type="EMBL" id="RHC08126.1"/>
    </source>
</evidence>
<evidence type="ECO:0000313" key="10">
    <source>
        <dbReference type="EMBL" id="RGS67538.1"/>
    </source>
</evidence>
<evidence type="ECO:0000313" key="18">
    <source>
        <dbReference type="Proteomes" id="UP000285981"/>
    </source>
</evidence>
<feature type="signal peptide" evidence="7">
    <location>
        <begin position="1"/>
        <end position="19"/>
    </location>
</feature>
<organism evidence="8 14">
    <name type="scientific">Dorea formicigenerans</name>
    <dbReference type="NCBI Taxonomy" id="39486"/>
    <lineage>
        <taxon>Bacteria</taxon>
        <taxon>Bacillati</taxon>
        <taxon>Bacillota</taxon>
        <taxon>Clostridia</taxon>
        <taxon>Lachnospirales</taxon>
        <taxon>Lachnospiraceae</taxon>
        <taxon>Dorea</taxon>
    </lineage>
</organism>
<dbReference type="PROSITE" id="PS51257">
    <property type="entry name" value="PROKAR_LIPOPROTEIN"/>
    <property type="match status" value="1"/>
</dbReference>
<evidence type="ECO:0000313" key="14">
    <source>
        <dbReference type="Proteomes" id="UP000261055"/>
    </source>
</evidence>
<reference evidence="14 15" key="1">
    <citation type="submission" date="2018-08" db="EMBL/GenBank/DDBJ databases">
        <title>A genome reference for cultivated species of the human gut microbiota.</title>
        <authorList>
            <person name="Zou Y."/>
            <person name="Xue W."/>
            <person name="Luo G."/>
        </authorList>
    </citation>
    <scope>NUCLEOTIDE SEQUENCE [LARGE SCALE GENOMIC DNA]</scope>
    <source>
        <strain evidence="10 18">AF21-25</strain>
        <strain evidence="9 15">AF25-11</strain>
        <strain evidence="12 17">AM23-7AC</strain>
        <strain evidence="11 16">AM37-5</strain>
        <strain evidence="8 14">OM02-12</strain>
    </source>
</reference>
<name>A0A3E5GSK3_9FIRM</name>
<dbReference type="EMBL" id="CABHNI010000033">
    <property type="protein sequence ID" value="VUX12315.1"/>
    <property type="molecule type" value="Genomic_DNA"/>
</dbReference>
<dbReference type="EMBL" id="QRVU01000102">
    <property type="protein sequence ID" value="RGS67538.1"/>
    <property type="molecule type" value="Genomic_DNA"/>
</dbReference>